<dbReference type="OrthoDB" id="5852090at2759"/>
<comment type="caution">
    <text evidence="3">The sequence shown here is derived from an EMBL/GenBank/DDBJ whole genome shotgun (WGS) entry which is preliminary data.</text>
</comment>
<dbReference type="SUPFAM" id="SSF55973">
    <property type="entry name" value="S-adenosylmethionine synthetase"/>
    <property type="match status" value="1"/>
</dbReference>
<dbReference type="GO" id="GO:0004478">
    <property type="term" value="F:methionine adenosyltransferase activity"/>
    <property type="evidence" value="ECO:0007669"/>
    <property type="project" value="InterPro"/>
</dbReference>
<dbReference type="EMBL" id="PDUG01000004">
    <property type="protein sequence ID" value="PIC33469.1"/>
    <property type="molecule type" value="Genomic_DNA"/>
</dbReference>
<dbReference type="AlphaFoldDB" id="A0A2G5U1P9"/>
<dbReference type="Gene3D" id="3.30.300.10">
    <property type="match status" value="1"/>
</dbReference>
<evidence type="ECO:0000313" key="3">
    <source>
        <dbReference type="EMBL" id="PIC33469.1"/>
    </source>
</evidence>
<dbReference type="Proteomes" id="UP000230233">
    <property type="component" value="Chromosome IV"/>
</dbReference>
<dbReference type="InterPro" id="IPR022628">
    <property type="entry name" value="S-AdoMet_synt_N"/>
</dbReference>
<organism evidence="3 4">
    <name type="scientific">Caenorhabditis nigoni</name>
    <dbReference type="NCBI Taxonomy" id="1611254"/>
    <lineage>
        <taxon>Eukaryota</taxon>
        <taxon>Metazoa</taxon>
        <taxon>Ecdysozoa</taxon>
        <taxon>Nematoda</taxon>
        <taxon>Chromadorea</taxon>
        <taxon>Rhabditida</taxon>
        <taxon>Rhabditina</taxon>
        <taxon>Rhabditomorpha</taxon>
        <taxon>Rhabditoidea</taxon>
        <taxon>Rhabditidae</taxon>
        <taxon>Peloderinae</taxon>
        <taxon>Caenorhabditis</taxon>
    </lineage>
</organism>
<keyword evidence="1" id="KW-0479">Metal-binding</keyword>
<dbReference type="InterPro" id="IPR002133">
    <property type="entry name" value="S-AdoMet_synthetase"/>
</dbReference>
<feature type="domain" description="S-adenosylmethionine synthetase N-terminal" evidence="2">
    <location>
        <begin position="5"/>
        <end position="46"/>
    </location>
</feature>
<keyword evidence="4" id="KW-1185">Reference proteome</keyword>
<proteinExistence type="predicted"/>
<gene>
    <name evidence="3" type="primary">Cnig_chr_IV.g13436</name>
    <name evidence="3" type="ORF">B9Z55_013436</name>
</gene>
<sequence>MSQHKFLFTSESVSEGHPDKMCDQISDAVLDAHLAQDPHAKVACGKWFRELTTNGCFDGAAMSRLTPSFLIHHSET</sequence>
<dbReference type="GO" id="GO:0005524">
    <property type="term" value="F:ATP binding"/>
    <property type="evidence" value="ECO:0007669"/>
    <property type="project" value="InterPro"/>
</dbReference>
<evidence type="ECO:0000259" key="2">
    <source>
        <dbReference type="Pfam" id="PF00438"/>
    </source>
</evidence>
<dbReference type="InterPro" id="IPR022636">
    <property type="entry name" value="S-AdoMet_synthetase_sfam"/>
</dbReference>
<evidence type="ECO:0000313" key="4">
    <source>
        <dbReference type="Proteomes" id="UP000230233"/>
    </source>
</evidence>
<name>A0A2G5U1P9_9PELO</name>
<dbReference type="Pfam" id="PF00438">
    <property type="entry name" value="S-AdoMet_synt_N"/>
    <property type="match status" value="1"/>
</dbReference>
<accession>A0A2G5U1P9</accession>
<dbReference type="PANTHER" id="PTHR11964">
    <property type="entry name" value="S-ADENOSYLMETHIONINE SYNTHETASE"/>
    <property type="match status" value="1"/>
</dbReference>
<dbReference type="GO" id="GO:0006556">
    <property type="term" value="P:S-adenosylmethionine biosynthetic process"/>
    <property type="evidence" value="ECO:0007669"/>
    <property type="project" value="InterPro"/>
</dbReference>
<evidence type="ECO:0000256" key="1">
    <source>
        <dbReference type="ARBA" id="ARBA00022723"/>
    </source>
</evidence>
<dbReference type="GO" id="GO:0046872">
    <property type="term" value="F:metal ion binding"/>
    <property type="evidence" value="ECO:0007669"/>
    <property type="project" value="UniProtKB-KW"/>
</dbReference>
<reference evidence="4" key="1">
    <citation type="submission" date="2017-10" db="EMBL/GenBank/DDBJ databases">
        <title>Rapid genome shrinkage in a self-fertile nematode reveals novel sperm competition proteins.</title>
        <authorList>
            <person name="Yin D."/>
            <person name="Schwarz E.M."/>
            <person name="Thomas C.G."/>
            <person name="Felde R.L."/>
            <person name="Korf I.F."/>
            <person name="Cutter A.D."/>
            <person name="Schartner C.M."/>
            <person name="Ralston E.J."/>
            <person name="Meyer B.J."/>
            <person name="Haag E.S."/>
        </authorList>
    </citation>
    <scope>NUCLEOTIDE SEQUENCE [LARGE SCALE GENOMIC DNA]</scope>
    <source>
        <strain evidence="4">JU1422</strain>
    </source>
</reference>
<protein>
    <recommendedName>
        <fullName evidence="2">S-adenosylmethionine synthetase N-terminal domain-containing protein</fullName>
    </recommendedName>
</protein>